<gene>
    <name evidence="2" type="ORF">E0L32_011899</name>
</gene>
<evidence type="ECO:0000313" key="2">
    <source>
        <dbReference type="EMBL" id="TPX18033.1"/>
    </source>
</evidence>
<feature type="region of interest" description="Disordered" evidence="1">
    <location>
        <begin position="175"/>
        <end position="194"/>
    </location>
</feature>
<evidence type="ECO:0000256" key="1">
    <source>
        <dbReference type="SAM" id="MobiDB-lite"/>
    </source>
</evidence>
<dbReference type="Proteomes" id="UP000319257">
    <property type="component" value="Unassembled WGS sequence"/>
</dbReference>
<feature type="compositionally biased region" description="Acidic residues" evidence="1">
    <location>
        <begin position="326"/>
        <end position="335"/>
    </location>
</feature>
<reference evidence="2 3" key="1">
    <citation type="submission" date="2019-06" db="EMBL/GenBank/DDBJ databases">
        <title>Draft genome sequence of the filamentous fungus Phialemoniopsis curvata isolated from diesel fuel.</title>
        <authorList>
            <person name="Varaljay V.A."/>
            <person name="Lyon W.J."/>
            <person name="Crouch A.L."/>
            <person name="Drake C.E."/>
            <person name="Hollomon J.M."/>
            <person name="Nadeau L.J."/>
            <person name="Nunn H.S."/>
            <person name="Stevenson B.S."/>
            <person name="Bojanowski C.L."/>
            <person name="Crookes-Goodson W.J."/>
        </authorList>
    </citation>
    <scope>NUCLEOTIDE SEQUENCE [LARGE SCALE GENOMIC DNA]</scope>
    <source>
        <strain evidence="2 3">D216</strain>
    </source>
</reference>
<accession>A0A507BEY3</accession>
<proteinExistence type="predicted"/>
<comment type="caution">
    <text evidence="2">The sequence shown here is derived from an EMBL/GenBank/DDBJ whole genome shotgun (WGS) entry which is preliminary data.</text>
</comment>
<dbReference type="RefSeq" id="XP_030999744.1">
    <property type="nucleotide sequence ID" value="XM_031134679.1"/>
</dbReference>
<keyword evidence="3" id="KW-1185">Reference proteome</keyword>
<dbReference type="InParanoid" id="A0A507BEY3"/>
<evidence type="ECO:0000313" key="3">
    <source>
        <dbReference type="Proteomes" id="UP000319257"/>
    </source>
</evidence>
<feature type="region of interest" description="Disordered" evidence="1">
    <location>
        <begin position="315"/>
        <end position="340"/>
    </location>
</feature>
<organism evidence="2 3">
    <name type="scientific">Thyridium curvatum</name>
    <dbReference type="NCBI Taxonomy" id="1093900"/>
    <lineage>
        <taxon>Eukaryota</taxon>
        <taxon>Fungi</taxon>
        <taxon>Dikarya</taxon>
        <taxon>Ascomycota</taxon>
        <taxon>Pezizomycotina</taxon>
        <taxon>Sordariomycetes</taxon>
        <taxon>Sordariomycetidae</taxon>
        <taxon>Thyridiales</taxon>
        <taxon>Thyridiaceae</taxon>
        <taxon>Thyridium</taxon>
    </lineage>
</organism>
<dbReference type="STRING" id="1093900.A0A507BEY3"/>
<name>A0A507BEY3_9PEZI</name>
<dbReference type="EMBL" id="SKBQ01000123">
    <property type="protein sequence ID" value="TPX18033.1"/>
    <property type="molecule type" value="Genomic_DNA"/>
</dbReference>
<dbReference type="GeneID" id="41979346"/>
<sequence length="474" mass="50419">MSTGSSAGATTAAVLPDSLRLANVSPSNHDGLLFPSFGMPFDSLSASSLPQGLDDFSACSAGVVPAWLMPMAGPHIALPSPTESNLDVGIASCTETRSLQAAPSVNAADSSTPISIYGSDSPSHPTDNQCVSEIARLRCVEQMWSRGQDVPRWQFCAGEALSFVHVFSRTGSLPFLPRPRRPPPASGGGGGGGGGECSAMPLPLVRAMSVCAAYVTAAGGAGRPVFEQMLEAEIAALVESSGSEHFPAGAGRGSHRLRELRSEAVRVQAMTMYHIMCLFGPSARMRLLAERQEALATAWTRQLLLRLQALEEGEGRGLAGGSRSGEEEEEEEEGGGEAGGGVVASAYKTVLVSHLVRTIYTSLRYRVCKELPELRAIPILTGEMGCRRAGVLAGPPVPPGMFGAGGRRRRPRKMTYIDYSDSWTEEELRWLDRGDRLTVLMLAACKGIGFLRDRTREEDLGYYAPDFGATSLNI</sequence>
<dbReference type="AlphaFoldDB" id="A0A507BEY3"/>
<protein>
    <submittedName>
        <fullName evidence="2">Uncharacterized protein</fullName>
    </submittedName>
</protein>
<dbReference type="OrthoDB" id="9930022at2759"/>